<organism evidence="1 2">
    <name type="scientific">Streptomyces glaucosporus</name>
    <dbReference type="NCBI Taxonomy" id="284044"/>
    <lineage>
        <taxon>Bacteria</taxon>
        <taxon>Bacillati</taxon>
        <taxon>Actinomycetota</taxon>
        <taxon>Actinomycetes</taxon>
        <taxon>Kitasatosporales</taxon>
        <taxon>Streptomycetaceae</taxon>
        <taxon>Streptomyces</taxon>
    </lineage>
</organism>
<evidence type="ECO:0000313" key="2">
    <source>
        <dbReference type="Proteomes" id="UP001500058"/>
    </source>
</evidence>
<proteinExistence type="predicted"/>
<evidence type="ECO:0000313" key="1">
    <source>
        <dbReference type="EMBL" id="GAA2408428.1"/>
    </source>
</evidence>
<protein>
    <recommendedName>
        <fullName evidence="3">Secreted protein</fullName>
    </recommendedName>
</protein>
<sequence>MLDMLPGLLAVPAAFAVGTAVWTVLLRPPADRDLWEEQERHHLLRTVVTHDVRRERSVAARPARKDWHTAA</sequence>
<accession>A0ABN3ILN2</accession>
<dbReference type="RefSeq" id="WP_344632533.1">
    <property type="nucleotide sequence ID" value="NZ_BAAATJ010000020.1"/>
</dbReference>
<evidence type="ECO:0008006" key="3">
    <source>
        <dbReference type="Google" id="ProtNLM"/>
    </source>
</evidence>
<reference evidence="1 2" key="1">
    <citation type="journal article" date="2019" name="Int. J. Syst. Evol. Microbiol.">
        <title>The Global Catalogue of Microorganisms (GCM) 10K type strain sequencing project: providing services to taxonomists for standard genome sequencing and annotation.</title>
        <authorList>
            <consortium name="The Broad Institute Genomics Platform"/>
            <consortium name="The Broad Institute Genome Sequencing Center for Infectious Disease"/>
            <person name="Wu L."/>
            <person name="Ma J."/>
        </authorList>
    </citation>
    <scope>NUCLEOTIDE SEQUENCE [LARGE SCALE GENOMIC DNA]</scope>
    <source>
        <strain evidence="1 2">JCM 6921</strain>
    </source>
</reference>
<dbReference type="Proteomes" id="UP001500058">
    <property type="component" value="Unassembled WGS sequence"/>
</dbReference>
<comment type="caution">
    <text evidence="1">The sequence shown here is derived from an EMBL/GenBank/DDBJ whole genome shotgun (WGS) entry which is preliminary data.</text>
</comment>
<dbReference type="EMBL" id="BAAATJ010000020">
    <property type="protein sequence ID" value="GAA2408428.1"/>
    <property type="molecule type" value="Genomic_DNA"/>
</dbReference>
<keyword evidence="2" id="KW-1185">Reference proteome</keyword>
<gene>
    <name evidence="1" type="ORF">GCM10010420_40960</name>
</gene>
<name>A0ABN3ILN2_9ACTN</name>